<feature type="transmembrane region" description="Helical" evidence="1">
    <location>
        <begin position="215"/>
        <end position="238"/>
    </location>
</feature>
<dbReference type="RefSeq" id="WP_093309032.1">
    <property type="nucleotide sequence ID" value="NZ_FNYH01000004.1"/>
</dbReference>
<protein>
    <recommendedName>
        <fullName evidence="4">DUF2232 domain-containing protein</fullName>
    </recommendedName>
</protein>
<keyword evidence="1" id="KW-0812">Transmembrane</keyword>
<organism evidence="2 3">
    <name type="scientific">Allopseudospirillum japonicum</name>
    <dbReference type="NCBI Taxonomy" id="64971"/>
    <lineage>
        <taxon>Bacteria</taxon>
        <taxon>Pseudomonadati</taxon>
        <taxon>Pseudomonadota</taxon>
        <taxon>Gammaproteobacteria</taxon>
        <taxon>Oceanospirillales</taxon>
        <taxon>Oceanospirillaceae</taxon>
        <taxon>Allopseudospirillum</taxon>
    </lineage>
</organism>
<dbReference type="STRING" id="64971.SAMN05421831_104162"/>
<gene>
    <name evidence="2" type="ORF">SAMN05421831_104162</name>
</gene>
<dbReference type="AlphaFoldDB" id="A0A1H6RXL2"/>
<feature type="transmembrane region" description="Helical" evidence="1">
    <location>
        <begin position="93"/>
        <end position="112"/>
    </location>
</feature>
<dbReference type="Proteomes" id="UP000242999">
    <property type="component" value="Unassembled WGS sequence"/>
</dbReference>
<keyword evidence="3" id="KW-1185">Reference proteome</keyword>
<keyword evidence="1" id="KW-1133">Transmembrane helix</keyword>
<reference evidence="3" key="1">
    <citation type="submission" date="2016-10" db="EMBL/GenBank/DDBJ databases">
        <authorList>
            <person name="Varghese N."/>
            <person name="Submissions S."/>
        </authorList>
    </citation>
    <scope>NUCLEOTIDE SEQUENCE [LARGE SCALE GENOMIC DNA]</scope>
    <source>
        <strain evidence="3">DSM 7165</strain>
    </source>
</reference>
<proteinExistence type="predicted"/>
<feature type="transmembrane region" description="Helical" evidence="1">
    <location>
        <begin position="16"/>
        <end position="38"/>
    </location>
</feature>
<dbReference type="OrthoDB" id="5659946at2"/>
<accession>A0A1H6RXL2</accession>
<feature type="transmembrane region" description="Helical" evidence="1">
    <location>
        <begin position="45"/>
        <end position="63"/>
    </location>
</feature>
<evidence type="ECO:0008006" key="4">
    <source>
        <dbReference type="Google" id="ProtNLM"/>
    </source>
</evidence>
<sequence>MRVLAEFALKSPLQGMFIAALSAAIPFMFWLSAALVALVSLRQGAAKGANLLAAALLPSLYWWQQGDPTTLIMVLGAWLLAVYLRASISWPQTLMLATAYMALVSINIQWLTPEVMQALLQNLQTQAVGDWSELGLGASFDVQTALAGIIEGLISAVQLIFLLASLMLARYWQAHLFNPGGFGTEFKALRLKSWQMLTLVLVILLAPSLGASGVFLIPLLSIPLILAGLALVHGVLTIKDMGSTWIVLVYAGIFFVGPPLILLLILAAVIDTWVDFRGRVSK</sequence>
<evidence type="ECO:0000313" key="2">
    <source>
        <dbReference type="EMBL" id="SEI57287.1"/>
    </source>
</evidence>
<feature type="transmembrane region" description="Helical" evidence="1">
    <location>
        <begin position="193"/>
        <end position="209"/>
    </location>
</feature>
<name>A0A1H6RXL2_9GAMM</name>
<feature type="transmembrane region" description="Helical" evidence="1">
    <location>
        <begin position="245"/>
        <end position="270"/>
    </location>
</feature>
<evidence type="ECO:0000313" key="3">
    <source>
        <dbReference type="Proteomes" id="UP000242999"/>
    </source>
</evidence>
<evidence type="ECO:0000256" key="1">
    <source>
        <dbReference type="SAM" id="Phobius"/>
    </source>
</evidence>
<keyword evidence="1" id="KW-0472">Membrane</keyword>
<feature type="transmembrane region" description="Helical" evidence="1">
    <location>
        <begin position="145"/>
        <end position="172"/>
    </location>
</feature>
<feature type="transmembrane region" description="Helical" evidence="1">
    <location>
        <begin position="69"/>
        <end position="86"/>
    </location>
</feature>
<dbReference type="EMBL" id="FNYH01000004">
    <property type="protein sequence ID" value="SEI57287.1"/>
    <property type="molecule type" value="Genomic_DNA"/>
</dbReference>